<gene>
    <name evidence="1" type="ORF">Poly51_19520</name>
</gene>
<dbReference type="SUPFAM" id="SSF53649">
    <property type="entry name" value="Alkaline phosphatase-like"/>
    <property type="match status" value="1"/>
</dbReference>
<protein>
    <recommendedName>
        <fullName evidence="3">Sulfatase</fullName>
    </recommendedName>
</protein>
<evidence type="ECO:0008006" key="3">
    <source>
        <dbReference type="Google" id="ProtNLM"/>
    </source>
</evidence>
<dbReference type="PANTHER" id="PTHR43737">
    <property type="entry name" value="BLL7424 PROTEIN"/>
    <property type="match status" value="1"/>
</dbReference>
<dbReference type="InterPro" id="IPR006311">
    <property type="entry name" value="TAT_signal"/>
</dbReference>
<evidence type="ECO:0000313" key="1">
    <source>
        <dbReference type="EMBL" id="TWU59166.1"/>
    </source>
</evidence>
<reference evidence="1 2" key="1">
    <citation type="submission" date="2019-02" db="EMBL/GenBank/DDBJ databases">
        <title>Deep-cultivation of Planctomycetes and their phenomic and genomic characterization uncovers novel biology.</title>
        <authorList>
            <person name="Wiegand S."/>
            <person name="Jogler M."/>
            <person name="Boedeker C."/>
            <person name="Pinto D."/>
            <person name="Vollmers J."/>
            <person name="Rivas-Marin E."/>
            <person name="Kohn T."/>
            <person name="Peeters S.H."/>
            <person name="Heuer A."/>
            <person name="Rast P."/>
            <person name="Oberbeckmann S."/>
            <person name="Bunk B."/>
            <person name="Jeske O."/>
            <person name="Meyerdierks A."/>
            <person name="Storesund J.E."/>
            <person name="Kallscheuer N."/>
            <person name="Luecker S."/>
            <person name="Lage O.M."/>
            <person name="Pohl T."/>
            <person name="Merkel B.J."/>
            <person name="Hornburger P."/>
            <person name="Mueller R.-W."/>
            <person name="Bruemmer F."/>
            <person name="Labrenz M."/>
            <person name="Spormann A.M."/>
            <person name="Op Den Camp H."/>
            <person name="Overmann J."/>
            <person name="Amann R."/>
            <person name="Jetten M.S.M."/>
            <person name="Mascher T."/>
            <person name="Medema M.H."/>
            <person name="Devos D.P."/>
            <person name="Kaster A.-K."/>
            <person name="Ovreas L."/>
            <person name="Rohde M."/>
            <person name="Galperin M.Y."/>
            <person name="Jogler C."/>
        </authorList>
    </citation>
    <scope>NUCLEOTIDE SEQUENCE [LARGE SCALE GENOMIC DNA]</scope>
    <source>
        <strain evidence="1 2">Poly51</strain>
    </source>
</reference>
<keyword evidence="2" id="KW-1185">Reference proteome</keyword>
<dbReference type="Pfam" id="PF07394">
    <property type="entry name" value="DUF1501"/>
    <property type="match status" value="1"/>
</dbReference>
<dbReference type="EMBL" id="SJPW01000002">
    <property type="protein sequence ID" value="TWU59166.1"/>
    <property type="molecule type" value="Genomic_DNA"/>
</dbReference>
<dbReference type="AlphaFoldDB" id="A0A5C6FGF0"/>
<comment type="caution">
    <text evidence="1">The sequence shown here is derived from an EMBL/GenBank/DDBJ whole genome shotgun (WGS) entry which is preliminary data.</text>
</comment>
<accession>A0A5C6FGF0</accession>
<name>A0A5C6FGF0_9BACT</name>
<dbReference type="OrthoDB" id="127333at2"/>
<dbReference type="RefSeq" id="WP_146456583.1">
    <property type="nucleotide sequence ID" value="NZ_SJPW01000002.1"/>
</dbReference>
<dbReference type="InterPro" id="IPR010869">
    <property type="entry name" value="DUF1501"/>
</dbReference>
<dbReference type="InterPro" id="IPR017850">
    <property type="entry name" value="Alkaline_phosphatase_core_sf"/>
</dbReference>
<evidence type="ECO:0000313" key="2">
    <source>
        <dbReference type="Proteomes" id="UP000318288"/>
    </source>
</evidence>
<dbReference type="PANTHER" id="PTHR43737:SF1">
    <property type="entry name" value="DUF1501 DOMAIN-CONTAINING PROTEIN"/>
    <property type="match status" value="1"/>
</dbReference>
<dbReference type="Gene3D" id="3.40.720.10">
    <property type="entry name" value="Alkaline Phosphatase, subunit A"/>
    <property type="match status" value="1"/>
</dbReference>
<dbReference type="Proteomes" id="UP000318288">
    <property type="component" value="Unassembled WGS sequence"/>
</dbReference>
<proteinExistence type="predicted"/>
<sequence>MTPSQIAISKQADLLRTRRQFLAGGKHLLGTAALASLMGGPRAFADSQPTVSPAMGAVPTHFAPKAKRVIYLHMVGGPSQMDLFDYKPGMKDYFDKDLPESIRQGQRLTTMTSGQSRFPIAPSKYSFKQYGSNGMWMNSELLPWLSKKSDEICWMRSLHTEAINHEPAITAMQTGNQVTGRPCLGSWASYGLGSINANLPSFVVLVAIPSNREQEQSISARLWNAGYLPGEHSGVSFRSSGDPILYINNPPGVPDGLRRRSIEGINALNRMNLEAVGDSETHTRIQQYEMAFRMQASVPELTDIESESQATFDLYGEEAKKPGSFANAALMARRLSERGVRFVQIYHNNWDHHANVGGRMPSQCKDVDQPCYALLEDLRQRGMLDDTLVIWGGEFGRTIYTQGKLTTENYGRDHHPRCFTMWMAGGGTNAGQIYGETDEFSYNIVRDPLHIRDFHATVLNLLGYDHERLTYRFQGLDQRLTGVEEARVVRELIG</sequence>
<organism evidence="1 2">
    <name type="scientific">Rubripirellula tenax</name>
    <dbReference type="NCBI Taxonomy" id="2528015"/>
    <lineage>
        <taxon>Bacteria</taxon>
        <taxon>Pseudomonadati</taxon>
        <taxon>Planctomycetota</taxon>
        <taxon>Planctomycetia</taxon>
        <taxon>Pirellulales</taxon>
        <taxon>Pirellulaceae</taxon>
        <taxon>Rubripirellula</taxon>
    </lineage>
</organism>
<dbReference type="PROSITE" id="PS51318">
    <property type="entry name" value="TAT"/>
    <property type="match status" value="1"/>
</dbReference>